<dbReference type="PROSITE" id="PS00211">
    <property type="entry name" value="ABC_TRANSPORTER_1"/>
    <property type="match status" value="1"/>
</dbReference>
<dbReference type="Proteomes" id="UP000243688">
    <property type="component" value="Unassembled WGS sequence"/>
</dbReference>
<protein>
    <submittedName>
        <fullName evidence="12">ABC transporter</fullName>
    </submittedName>
</protein>
<gene>
    <name evidence="12" type="ORF">BLM47_12695</name>
</gene>
<keyword evidence="3" id="KW-1003">Cell membrane</keyword>
<evidence type="ECO:0000313" key="13">
    <source>
        <dbReference type="Proteomes" id="UP000243688"/>
    </source>
</evidence>
<evidence type="ECO:0000256" key="2">
    <source>
        <dbReference type="ARBA" id="ARBA00022448"/>
    </source>
</evidence>
<dbReference type="SMART" id="SM00382">
    <property type="entry name" value="AAA"/>
    <property type="match status" value="1"/>
</dbReference>
<keyword evidence="7 9" id="KW-1133">Transmembrane helix</keyword>
<dbReference type="CDD" id="cd18541">
    <property type="entry name" value="ABC_6TM_TmrB_like"/>
    <property type="match status" value="1"/>
</dbReference>
<feature type="domain" description="ABC transporter" evidence="10">
    <location>
        <begin position="340"/>
        <end position="575"/>
    </location>
</feature>
<dbReference type="Pfam" id="PF00664">
    <property type="entry name" value="ABC_membrane"/>
    <property type="match status" value="1"/>
</dbReference>
<dbReference type="GO" id="GO:0005886">
    <property type="term" value="C:plasma membrane"/>
    <property type="evidence" value="ECO:0007669"/>
    <property type="project" value="UniProtKB-SubCell"/>
</dbReference>
<proteinExistence type="predicted"/>
<dbReference type="InterPro" id="IPR027417">
    <property type="entry name" value="P-loop_NTPase"/>
</dbReference>
<feature type="domain" description="ABC transmembrane type-1" evidence="11">
    <location>
        <begin position="22"/>
        <end position="305"/>
    </location>
</feature>
<evidence type="ECO:0000256" key="4">
    <source>
        <dbReference type="ARBA" id="ARBA00022692"/>
    </source>
</evidence>
<dbReference type="AlphaFoldDB" id="A0A2A6DXK6"/>
<dbReference type="GO" id="GO:0016887">
    <property type="term" value="F:ATP hydrolysis activity"/>
    <property type="evidence" value="ECO:0007669"/>
    <property type="project" value="InterPro"/>
</dbReference>
<evidence type="ECO:0000256" key="9">
    <source>
        <dbReference type="SAM" id="Phobius"/>
    </source>
</evidence>
<evidence type="ECO:0000256" key="5">
    <source>
        <dbReference type="ARBA" id="ARBA00022741"/>
    </source>
</evidence>
<dbReference type="PANTHER" id="PTHR43394">
    <property type="entry name" value="ATP-DEPENDENT PERMEASE MDL1, MITOCHONDRIAL"/>
    <property type="match status" value="1"/>
</dbReference>
<feature type="transmembrane region" description="Helical" evidence="9">
    <location>
        <begin position="162"/>
        <end position="180"/>
    </location>
</feature>
<dbReference type="PROSITE" id="PS51257">
    <property type="entry name" value="PROKAR_LIPOPROTEIN"/>
    <property type="match status" value="1"/>
</dbReference>
<sequence>MAQERKSIFGEHLRRHALSYGFGFALLFISCYLQLYIPELIGRFTDRLEHSLLTREEAWRYGIGILTVGAGVAFFRSISRIYLFRLARRLEMRLRNELFAHWETMSARFYDERRVGDLMAYSISDVGVIRETTMGALFNAMEAVVLIVIAVVTLSATVDPWLTLWTMLPLPLLSLLAYRFQRRMQAQSNDIQDAIARMTSRVQEFVAGVRVVKAFAREESERERFGADNRAAAETNLALVRTQSSFSALGSIVVGASVFVSVVVGGWMTLRGMLSLGDFAALNTTLSLLVGPVENLGKVVHQIQRGVASQRRLLELFRTPPDIADDERTDMSVVDIEGDIEIRNLTFCYPGQARPALRDVSLRVPKGATLGVVGRVGAGKTTLVHLLVRLYDPPEGTIFLDGRDIRTIPLAVLRDRIGVVTQETFLFSSTVRDNIAFNPHPTTEDQVKEAAEIADVYKDVRTFSDGFDTEVGERGISLSGGQRQRLGIARAVIKRPSVYLLDDCLSAVDAVTEERILHRLRAATRGRTTIIVAHRVSAVRHADLIAVLEDGRIVETGTHESLLRLNGRYAEMVRMQAPDAEGTLVEEGVSG</sequence>
<evidence type="ECO:0000259" key="10">
    <source>
        <dbReference type="PROSITE" id="PS50893"/>
    </source>
</evidence>
<dbReference type="InterPro" id="IPR003593">
    <property type="entry name" value="AAA+_ATPase"/>
</dbReference>
<dbReference type="InterPro" id="IPR011527">
    <property type="entry name" value="ABC1_TM_dom"/>
</dbReference>
<feature type="transmembrane region" description="Helical" evidence="9">
    <location>
        <begin position="246"/>
        <end position="268"/>
    </location>
</feature>
<evidence type="ECO:0000256" key="1">
    <source>
        <dbReference type="ARBA" id="ARBA00004651"/>
    </source>
</evidence>
<feature type="transmembrane region" description="Helical" evidence="9">
    <location>
        <begin position="58"/>
        <end position="83"/>
    </location>
</feature>
<dbReference type="EMBL" id="MOXJ01000040">
    <property type="protein sequence ID" value="PDO09422.1"/>
    <property type="molecule type" value="Genomic_DNA"/>
</dbReference>
<dbReference type="SUPFAM" id="SSF90123">
    <property type="entry name" value="ABC transporter transmembrane region"/>
    <property type="match status" value="1"/>
</dbReference>
<evidence type="ECO:0000256" key="8">
    <source>
        <dbReference type="ARBA" id="ARBA00023136"/>
    </source>
</evidence>
<evidence type="ECO:0000256" key="7">
    <source>
        <dbReference type="ARBA" id="ARBA00022989"/>
    </source>
</evidence>
<accession>A0A2A6DXK6</accession>
<dbReference type="FunFam" id="3.40.50.300:FF:000221">
    <property type="entry name" value="Multidrug ABC transporter ATP-binding protein"/>
    <property type="match status" value="1"/>
</dbReference>
<evidence type="ECO:0000256" key="3">
    <source>
        <dbReference type="ARBA" id="ARBA00022475"/>
    </source>
</evidence>
<dbReference type="Gene3D" id="1.20.1560.10">
    <property type="entry name" value="ABC transporter type 1, transmembrane domain"/>
    <property type="match status" value="1"/>
</dbReference>
<dbReference type="InterPro" id="IPR003439">
    <property type="entry name" value="ABC_transporter-like_ATP-bd"/>
</dbReference>
<keyword evidence="8 9" id="KW-0472">Membrane</keyword>
<organism evidence="12 13">
    <name type="scientific">Candidatus Reconcilbacillus cellulovorans</name>
    <dbReference type="NCBI Taxonomy" id="1906605"/>
    <lineage>
        <taxon>Bacteria</taxon>
        <taxon>Bacillati</taxon>
        <taxon>Bacillota</taxon>
        <taxon>Bacilli</taxon>
        <taxon>Bacillales</taxon>
        <taxon>Paenibacillaceae</taxon>
        <taxon>Candidatus Reconcilbacillus</taxon>
    </lineage>
</organism>
<dbReference type="PANTHER" id="PTHR43394:SF1">
    <property type="entry name" value="ATP-BINDING CASSETTE SUB-FAMILY B MEMBER 10, MITOCHONDRIAL"/>
    <property type="match status" value="1"/>
</dbReference>
<feature type="transmembrane region" description="Helical" evidence="9">
    <location>
        <begin position="136"/>
        <end position="156"/>
    </location>
</feature>
<evidence type="ECO:0000259" key="11">
    <source>
        <dbReference type="PROSITE" id="PS50929"/>
    </source>
</evidence>
<keyword evidence="5" id="KW-0547">Nucleotide-binding</keyword>
<name>A0A2A6DXK6_9BACL</name>
<dbReference type="PROSITE" id="PS50929">
    <property type="entry name" value="ABC_TM1F"/>
    <property type="match status" value="1"/>
</dbReference>
<dbReference type="SUPFAM" id="SSF52540">
    <property type="entry name" value="P-loop containing nucleoside triphosphate hydrolases"/>
    <property type="match status" value="1"/>
</dbReference>
<comment type="subcellular location">
    <subcellularLocation>
        <location evidence="1">Cell membrane</location>
        <topology evidence="1">Multi-pass membrane protein</topology>
    </subcellularLocation>
</comment>
<evidence type="ECO:0000256" key="6">
    <source>
        <dbReference type="ARBA" id="ARBA00022840"/>
    </source>
</evidence>
<dbReference type="InterPro" id="IPR039421">
    <property type="entry name" value="Type_1_exporter"/>
</dbReference>
<dbReference type="Pfam" id="PF00005">
    <property type="entry name" value="ABC_tran"/>
    <property type="match status" value="1"/>
</dbReference>
<comment type="caution">
    <text evidence="12">The sequence shown here is derived from an EMBL/GenBank/DDBJ whole genome shotgun (WGS) entry which is preliminary data.</text>
</comment>
<feature type="transmembrane region" description="Helical" evidence="9">
    <location>
        <begin position="20"/>
        <end position="38"/>
    </location>
</feature>
<keyword evidence="4 9" id="KW-0812">Transmembrane</keyword>
<evidence type="ECO:0000313" key="12">
    <source>
        <dbReference type="EMBL" id="PDO09422.1"/>
    </source>
</evidence>
<dbReference type="InterPro" id="IPR036640">
    <property type="entry name" value="ABC1_TM_sf"/>
</dbReference>
<reference evidence="12 13" key="1">
    <citation type="submission" date="2016-12" db="EMBL/GenBank/DDBJ databases">
        <title>Candidatus Reconcilibacillus cellulovorans genome.</title>
        <authorList>
            <person name="Kolinko S."/>
            <person name="Wu Y.-W."/>
            <person name="Tachea F."/>
            <person name="Denzel E."/>
            <person name="Hiras J."/>
            <person name="Baecker N."/>
            <person name="Chan L.J."/>
            <person name="Eichorst S.A."/>
            <person name="Frey D."/>
            <person name="Adams P.D."/>
            <person name="Pray T."/>
            <person name="Tanjore D."/>
            <person name="Petzold C.J."/>
            <person name="Gladden J.M."/>
            <person name="Simmons B.A."/>
            <person name="Singer S.W."/>
        </authorList>
    </citation>
    <scope>NUCLEOTIDE SEQUENCE [LARGE SCALE GENOMIC DNA]</scope>
    <source>
        <strain evidence="12">JTherm</strain>
    </source>
</reference>
<keyword evidence="2" id="KW-0813">Transport</keyword>
<dbReference type="Gene3D" id="3.40.50.300">
    <property type="entry name" value="P-loop containing nucleotide triphosphate hydrolases"/>
    <property type="match status" value="1"/>
</dbReference>
<keyword evidence="6" id="KW-0067">ATP-binding</keyword>
<dbReference type="GO" id="GO:0005524">
    <property type="term" value="F:ATP binding"/>
    <property type="evidence" value="ECO:0007669"/>
    <property type="project" value="UniProtKB-KW"/>
</dbReference>
<dbReference type="InterPro" id="IPR017871">
    <property type="entry name" value="ABC_transporter-like_CS"/>
</dbReference>
<dbReference type="PROSITE" id="PS50893">
    <property type="entry name" value="ABC_TRANSPORTER_2"/>
    <property type="match status" value="1"/>
</dbReference>
<dbReference type="GO" id="GO:0015421">
    <property type="term" value="F:ABC-type oligopeptide transporter activity"/>
    <property type="evidence" value="ECO:0007669"/>
    <property type="project" value="TreeGrafter"/>
</dbReference>